<evidence type="ECO:0000313" key="2">
    <source>
        <dbReference type="Proteomes" id="UP001185331"/>
    </source>
</evidence>
<comment type="caution">
    <text evidence="1">The sequence shown here is derived from an EMBL/GenBank/DDBJ whole genome shotgun (WGS) entry which is preliminary data.</text>
</comment>
<gene>
    <name evidence="1" type="ORF">J2Y00_004579</name>
</gene>
<evidence type="ECO:0000313" key="1">
    <source>
        <dbReference type="EMBL" id="MDR6220948.1"/>
    </source>
</evidence>
<protein>
    <submittedName>
        <fullName evidence="1">Uncharacterized protein</fullName>
    </submittedName>
</protein>
<dbReference type="RefSeq" id="WP_309858345.1">
    <property type="nucleotide sequence ID" value="NZ_JAVDQJ010000019.1"/>
</dbReference>
<proteinExistence type="predicted"/>
<sequence length="68" mass="7280">MTVPVPPGVKEEHVEAAIALARKLQSMPMRDKGVLAQLASQFTAEYFKKHGQGATGLLLEVAIDAYVG</sequence>
<reference evidence="1" key="1">
    <citation type="submission" date="2023-07" db="EMBL/GenBank/DDBJ databases">
        <title>Sorghum-associated microbial communities from plants grown in Nebraska, USA.</title>
        <authorList>
            <person name="Schachtman D."/>
        </authorList>
    </citation>
    <scope>NUCLEOTIDE SEQUENCE</scope>
    <source>
        <strain evidence="1">BE330</strain>
    </source>
</reference>
<name>A0AAE3XJX2_9DEIO</name>
<dbReference type="AlphaFoldDB" id="A0AAE3XJX2"/>
<accession>A0AAE3XJX2</accession>
<organism evidence="1 2">
    <name type="scientific">Deinococcus soli</name>
    <name type="common">ex Cha et al. 2016</name>
    <dbReference type="NCBI Taxonomy" id="1309411"/>
    <lineage>
        <taxon>Bacteria</taxon>
        <taxon>Thermotogati</taxon>
        <taxon>Deinococcota</taxon>
        <taxon>Deinococci</taxon>
        <taxon>Deinococcales</taxon>
        <taxon>Deinococcaceae</taxon>
        <taxon>Deinococcus</taxon>
    </lineage>
</organism>
<dbReference type="EMBL" id="JAVDQK010000020">
    <property type="protein sequence ID" value="MDR6220948.1"/>
    <property type="molecule type" value="Genomic_DNA"/>
</dbReference>
<dbReference type="Proteomes" id="UP001185331">
    <property type="component" value="Unassembled WGS sequence"/>
</dbReference>